<dbReference type="Gene3D" id="3.40.640.10">
    <property type="entry name" value="Type I PLP-dependent aspartate aminotransferase-like (Major domain)"/>
    <property type="match status" value="1"/>
</dbReference>
<evidence type="ECO:0000313" key="3">
    <source>
        <dbReference type="Proteomes" id="UP000490980"/>
    </source>
</evidence>
<dbReference type="InterPro" id="IPR015424">
    <property type="entry name" value="PyrdxlP-dep_Trfase"/>
</dbReference>
<dbReference type="AlphaFoldDB" id="A0A7X5UBR6"/>
<organism evidence="2 3">
    <name type="scientific">Luteibacter anthropi</name>
    <dbReference type="NCBI Taxonomy" id="564369"/>
    <lineage>
        <taxon>Bacteria</taxon>
        <taxon>Pseudomonadati</taxon>
        <taxon>Pseudomonadota</taxon>
        <taxon>Gammaproteobacteria</taxon>
        <taxon>Lysobacterales</taxon>
        <taxon>Rhodanobacteraceae</taxon>
        <taxon>Luteibacter</taxon>
    </lineage>
</organism>
<evidence type="ECO:0000259" key="1">
    <source>
        <dbReference type="Pfam" id="PF00155"/>
    </source>
</evidence>
<name>A0A7X5UBR6_9GAMM</name>
<dbReference type="GO" id="GO:0008483">
    <property type="term" value="F:transaminase activity"/>
    <property type="evidence" value="ECO:0007669"/>
    <property type="project" value="UniProtKB-KW"/>
</dbReference>
<dbReference type="CDD" id="cd00609">
    <property type="entry name" value="AAT_like"/>
    <property type="match status" value="1"/>
</dbReference>
<dbReference type="InterPro" id="IPR015422">
    <property type="entry name" value="PyrdxlP-dep_Trfase_small"/>
</dbReference>
<dbReference type="EMBL" id="JAARLZ010000007">
    <property type="protein sequence ID" value="NII07576.1"/>
    <property type="molecule type" value="Genomic_DNA"/>
</dbReference>
<comment type="caution">
    <text evidence="2">The sequence shown here is derived from an EMBL/GenBank/DDBJ whole genome shotgun (WGS) entry which is preliminary data.</text>
</comment>
<feature type="domain" description="Aminotransferase class I/classII large" evidence="1">
    <location>
        <begin position="6"/>
        <end position="343"/>
    </location>
</feature>
<sequence length="349" mass="36705">MNNHYDLAVNLPLRATATARLTEAFGRFLIEARMLGYPLPGGDPAVLAALGEWMTRHGGHRHVAPRHLVLTLGARHALSLALDATCRPGDMLLMEALTYHGFHRAATARGIKAVSVAMDEHGMRADALEEAAQASGARTVYVQPTLHNPTTITMPPQRREAIAAVATKRGLTIIEGDVYAPLLRDAAVPLADLVPERCYHAGGIGKVLGPGLRIGWLRCPGMVAREGAAAVLADATDGLPAFLPAIVASWITDGTADALLEELRTALDGRNAIARTMLGAGLVTGGGMHAWLPCESPQAWATRAAEAGVGVTVGSDVAQAHARGLRISLTAEEDGGRLEEALRIVAGLR</sequence>
<dbReference type="Gene3D" id="3.90.1150.10">
    <property type="entry name" value="Aspartate Aminotransferase, domain 1"/>
    <property type="match status" value="1"/>
</dbReference>
<evidence type="ECO:0000313" key="2">
    <source>
        <dbReference type="EMBL" id="NII07576.1"/>
    </source>
</evidence>
<dbReference type="InterPro" id="IPR015421">
    <property type="entry name" value="PyrdxlP-dep_Trfase_major"/>
</dbReference>
<keyword evidence="2" id="KW-0032">Aminotransferase</keyword>
<dbReference type="Pfam" id="PF00155">
    <property type="entry name" value="Aminotran_1_2"/>
    <property type="match status" value="1"/>
</dbReference>
<dbReference type="RefSeq" id="WP_166949557.1">
    <property type="nucleotide sequence ID" value="NZ_JAARLZ010000007.1"/>
</dbReference>
<dbReference type="PANTHER" id="PTHR46577:SF1">
    <property type="entry name" value="HTH-TYPE TRANSCRIPTIONAL REGULATORY PROTEIN GABR"/>
    <property type="match status" value="1"/>
</dbReference>
<protein>
    <submittedName>
        <fullName evidence="2">PLP-dependent aminotransferase family protein</fullName>
    </submittedName>
</protein>
<proteinExistence type="predicted"/>
<dbReference type="SUPFAM" id="SSF53383">
    <property type="entry name" value="PLP-dependent transferases"/>
    <property type="match status" value="1"/>
</dbReference>
<reference evidence="2 3" key="1">
    <citation type="submission" date="2020-03" db="EMBL/GenBank/DDBJ databases">
        <authorList>
            <person name="Lai Q."/>
        </authorList>
    </citation>
    <scope>NUCLEOTIDE SEQUENCE [LARGE SCALE GENOMIC DNA]</scope>
    <source>
        <strain evidence="2 3">CCUG 25036</strain>
    </source>
</reference>
<keyword evidence="2" id="KW-0808">Transferase</keyword>
<dbReference type="GO" id="GO:0030170">
    <property type="term" value="F:pyridoxal phosphate binding"/>
    <property type="evidence" value="ECO:0007669"/>
    <property type="project" value="InterPro"/>
</dbReference>
<dbReference type="InterPro" id="IPR004839">
    <property type="entry name" value="Aminotransferase_I/II_large"/>
</dbReference>
<dbReference type="PANTHER" id="PTHR46577">
    <property type="entry name" value="HTH-TYPE TRANSCRIPTIONAL REGULATORY PROTEIN GABR"/>
    <property type="match status" value="1"/>
</dbReference>
<dbReference type="InterPro" id="IPR051446">
    <property type="entry name" value="HTH_trans_reg/aminotransferase"/>
</dbReference>
<keyword evidence="3" id="KW-1185">Reference proteome</keyword>
<gene>
    <name evidence="2" type="ORF">HBF25_14420</name>
</gene>
<dbReference type="Proteomes" id="UP000490980">
    <property type="component" value="Unassembled WGS sequence"/>
</dbReference>
<accession>A0A7X5UBR6</accession>